<keyword evidence="5" id="KW-0611">Plant defense</keyword>
<dbReference type="InterPro" id="IPR058922">
    <property type="entry name" value="WHD_DRP"/>
</dbReference>
<dbReference type="PRINTS" id="PR00364">
    <property type="entry name" value="DISEASERSIST"/>
</dbReference>
<dbReference type="SMART" id="SM00367">
    <property type="entry name" value="LRR_CC"/>
    <property type="match status" value="7"/>
</dbReference>
<accession>A0ABC8YW15</accession>
<dbReference type="InterPro" id="IPR006553">
    <property type="entry name" value="Leu-rich_rpt_Cys-con_subtyp"/>
</dbReference>
<dbReference type="SUPFAM" id="SSF52540">
    <property type="entry name" value="P-loop containing nucleoside triphosphate hydrolases"/>
    <property type="match status" value="1"/>
</dbReference>
<keyword evidence="4" id="KW-0547">Nucleotide-binding</keyword>
<dbReference type="Gene3D" id="1.10.8.430">
    <property type="entry name" value="Helical domain of apoptotic protease-activating factors"/>
    <property type="match status" value="1"/>
</dbReference>
<dbReference type="Gene3D" id="3.80.10.10">
    <property type="entry name" value="Ribonuclease Inhibitor"/>
    <property type="match status" value="4"/>
</dbReference>
<keyword evidence="6" id="KW-0067">ATP-binding</keyword>
<feature type="domain" description="Disease resistance protein winged helix" evidence="10">
    <location>
        <begin position="426"/>
        <end position="502"/>
    </location>
</feature>
<evidence type="ECO:0000313" key="14">
    <source>
        <dbReference type="Proteomes" id="UP001497457"/>
    </source>
</evidence>
<evidence type="ECO:0000256" key="1">
    <source>
        <dbReference type="ARBA" id="ARBA00008894"/>
    </source>
</evidence>
<feature type="domain" description="Disease resistance R13L4/SHOC-2-like LRR" evidence="11">
    <location>
        <begin position="730"/>
        <end position="887"/>
    </location>
</feature>
<dbReference type="InterPro" id="IPR002182">
    <property type="entry name" value="NB-ARC"/>
</dbReference>
<evidence type="ECO:0000259" key="10">
    <source>
        <dbReference type="Pfam" id="PF23559"/>
    </source>
</evidence>
<evidence type="ECO:0000259" key="12">
    <source>
        <dbReference type="Pfam" id="PF25019"/>
    </source>
</evidence>
<sequence>MAEIGGMLAAAVLKAAAGKVAAAAADRIMLQWRFGEDLEDMRDTLESIEAVLEDAERRSIEDASVRLWLKRLTRASYAISDTFDEFELNNVTRKLALRKFKVLNPCFTLDPDVGMSGSMKKVREKLEKISNNHHKFSFIASGRSYMQQVIDERATSSKVIETDIFGRNQEKRKVMALLTNASTSSEFIILPIYGIGGIGKTTLAQLLFNDTHFKDYEKAWVYVSQTFDLKKIDDSLRSQLEIEQSLLEAGTHEPDADPPACKKILIVLDDLWENSDFRLDDLKHSLKKIGNKCKVHVIVTTRDAGIAQKIQTTNSHMIEPLSLDICWTIIKQIVDFEDRADKERLEDMGKEIAMKCGGVALAARALGYMLRSRNLDGWVSVKDSGIWNVSTSGYTTSPYDNVLASLKLSYSSILPYLRLCFAYCAIFPKGHKMAKHDLIYQWAALGFIKSSDEVSTWQHGENCVKQLMGMSFLQHSKSPLSYGQHEEGVTLFTMHDLVHDLARSILGDEVLDASRKRNIGGSSCRYVSLADCSEPLISFVTYPDKIRALRYLGSAKIGRCAAGLSAAKYLRVLDLGECSIKKLPSSIGQLKLLRYLNAPGMKGRMIPNCITKLSRLIYLNLRGSSGILALPESIGEMKDLKYLDLSGCAAIRELPKSFEKLKKLVHLDISKCYHIRGVSNCLEKLIQLKYLNLSYCENIGEVPASLDRLTELQYLNLSCSSYFLGGADGDVLGTLSKLEYLNLSSTECLVLEQLPEALGSFIELKYLDLSGCYLLKELPRSFGKLKNLVHLDLSNCFRLNRSIPEALCDLTRLRYLNLSREPDYYEDQPPLKGLPEVIKKLTELRYLNLSGCMDYTCSPNGEISDHIENFLDIISTISNINHLELSYNYTIYTIPDSFCSLTKLHTLDLTGCRNLRRLPENIGGVDSLKFLIVGDCSQLDMSTLRSNKSLISLPNFMVHAAEGERSSNLLLLKDFAPPELNLTCLENVKSVEETRIVELRSKQSMVKLTLDWTSRKKGYVEDMELLRELVPPSNLEEFGLRGYNSVTFPAWLMDIAIHLPNLVRVNLTGLSHCSCLPPLGQLPNLQYLHITEVPGITKIDRSFCGGVNAFARLEELFIENMESLEEWNVAYSYGEGVADEFIFASLNVLKIDRCRRLKLNPCPARVKGTWHIVDSDSVLLHQGQRSAHTSSSSSSALVTCLNVKSCKAPMHQWKLLHCLRGLNELVIEDCDDLSGSSEIIGTLSSVRELTLDSRGHATLLPQWLGDLTSLQTLRISGFRNLNNLPECMRHLSSLQLLHLYQCMDIQAPEWLGDLVSLKELYISNCRGILSLPESMQQLTNLEKLSISACPALEQWCKLEENKMKIVHIKEVRVGWGNQNGFLG</sequence>
<dbReference type="GO" id="GO:0005524">
    <property type="term" value="F:ATP binding"/>
    <property type="evidence" value="ECO:0007669"/>
    <property type="project" value="UniProtKB-KW"/>
</dbReference>
<dbReference type="Pfam" id="PF23598">
    <property type="entry name" value="LRR_14"/>
    <property type="match status" value="3"/>
</dbReference>
<evidence type="ECO:0000256" key="5">
    <source>
        <dbReference type="ARBA" id="ARBA00022821"/>
    </source>
</evidence>
<dbReference type="InterPro" id="IPR036388">
    <property type="entry name" value="WH-like_DNA-bd_sf"/>
</dbReference>
<dbReference type="FunFam" id="1.10.10.10:FF:000322">
    <property type="entry name" value="Probable disease resistance protein At1g63360"/>
    <property type="match status" value="1"/>
</dbReference>
<dbReference type="Gene3D" id="1.20.5.4130">
    <property type="match status" value="1"/>
</dbReference>
<keyword evidence="14" id="KW-1185">Reference proteome</keyword>
<dbReference type="EMBL" id="OZ075127">
    <property type="protein sequence ID" value="CAL4950476.1"/>
    <property type="molecule type" value="Genomic_DNA"/>
</dbReference>
<organism evidence="13 14">
    <name type="scientific">Urochloa decumbens</name>
    <dbReference type="NCBI Taxonomy" id="240449"/>
    <lineage>
        <taxon>Eukaryota</taxon>
        <taxon>Viridiplantae</taxon>
        <taxon>Streptophyta</taxon>
        <taxon>Embryophyta</taxon>
        <taxon>Tracheophyta</taxon>
        <taxon>Spermatophyta</taxon>
        <taxon>Magnoliopsida</taxon>
        <taxon>Liliopsida</taxon>
        <taxon>Poales</taxon>
        <taxon>Poaceae</taxon>
        <taxon>PACMAD clade</taxon>
        <taxon>Panicoideae</taxon>
        <taxon>Panicodae</taxon>
        <taxon>Paniceae</taxon>
        <taxon>Melinidinae</taxon>
        <taxon>Urochloa</taxon>
    </lineage>
</organism>
<dbReference type="InterPro" id="IPR055414">
    <property type="entry name" value="LRR_R13L4/SHOC2-like"/>
</dbReference>
<dbReference type="PANTHER" id="PTHR36766:SF73">
    <property type="entry name" value="NB-ARC DOMAIN-CONTAINING PROTEIN"/>
    <property type="match status" value="1"/>
</dbReference>
<feature type="domain" description="Disease resistance R13L4/SHOC-2-like LRR" evidence="11">
    <location>
        <begin position="608"/>
        <end position="719"/>
    </location>
</feature>
<comment type="similarity">
    <text evidence="1">Belongs to the disease resistance NB-LRR family.</text>
</comment>
<keyword evidence="7" id="KW-0175">Coiled coil</keyword>
<proteinExistence type="inferred from homology"/>
<dbReference type="InterPro" id="IPR041118">
    <property type="entry name" value="Rx_N"/>
</dbReference>
<evidence type="ECO:0000259" key="8">
    <source>
        <dbReference type="Pfam" id="PF00931"/>
    </source>
</evidence>
<dbReference type="InterPro" id="IPR056789">
    <property type="entry name" value="LRR_R13L1-DRL21"/>
</dbReference>
<dbReference type="GO" id="GO:0009626">
    <property type="term" value="P:plant-type hypersensitive response"/>
    <property type="evidence" value="ECO:0007669"/>
    <property type="project" value="UniProtKB-ARBA"/>
</dbReference>
<evidence type="ECO:0000259" key="9">
    <source>
        <dbReference type="Pfam" id="PF18052"/>
    </source>
</evidence>
<evidence type="ECO:0000256" key="7">
    <source>
        <dbReference type="ARBA" id="ARBA00023054"/>
    </source>
</evidence>
<dbReference type="SUPFAM" id="SSF52058">
    <property type="entry name" value="L domain-like"/>
    <property type="match status" value="3"/>
</dbReference>
<dbReference type="InterPro" id="IPR027417">
    <property type="entry name" value="P-loop_NTPase"/>
</dbReference>
<dbReference type="Pfam" id="PF25019">
    <property type="entry name" value="LRR_R13L1-DRL21"/>
    <property type="match status" value="1"/>
</dbReference>
<dbReference type="InterPro" id="IPR042197">
    <property type="entry name" value="Apaf_helical"/>
</dbReference>
<feature type="domain" description="Disease resistance R13L4/SHOC-2-like LRR" evidence="11">
    <location>
        <begin position="1209"/>
        <end position="1355"/>
    </location>
</feature>
<evidence type="ECO:0000256" key="4">
    <source>
        <dbReference type="ARBA" id="ARBA00022741"/>
    </source>
</evidence>
<dbReference type="GO" id="GO:0042742">
    <property type="term" value="P:defense response to bacterium"/>
    <property type="evidence" value="ECO:0007669"/>
    <property type="project" value="UniProtKB-ARBA"/>
</dbReference>
<name>A0ABC8YW15_9POAL</name>
<feature type="domain" description="Disease resistance N-terminal" evidence="9">
    <location>
        <begin position="12"/>
        <end position="95"/>
    </location>
</feature>
<feature type="domain" description="NB-ARC" evidence="8">
    <location>
        <begin position="169"/>
        <end position="334"/>
    </location>
</feature>
<dbReference type="Proteomes" id="UP001497457">
    <property type="component" value="Chromosome 17b"/>
</dbReference>
<evidence type="ECO:0000256" key="2">
    <source>
        <dbReference type="ARBA" id="ARBA00022614"/>
    </source>
</evidence>
<protein>
    <submittedName>
        <fullName evidence="13">Uncharacterized protein</fullName>
    </submittedName>
</protein>
<dbReference type="Pfam" id="PF23559">
    <property type="entry name" value="WHD_DRP"/>
    <property type="match status" value="1"/>
</dbReference>
<dbReference type="InterPro" id="IPR032675">
    <property type="entry name" value="LRR_dom_sf"/>
</dbReference>
<dbReference type="Pfam" id="PF00931">
    <property type="entry name" value="NB-ARC"/>
    <property type="match status" value="1"/>
</dbReference>
<evidence type="ECO:0000256" key="6">
    <source>
        <dbReference type="ARBA" id="ARBA00022840"/>
    </source>
</evidence>
<keyword evidence="3" id="KW-0677">Repeat</keyword>
<dbReference type="PANTHER" id="PTHR36766">
    <property type="entry name" value="PLANT BROAD-SPECTRUM MILDEW RESISTANCE PROTEIN RPW8"/>
    <property type="match status" value="1"/>
</dbReference>
<dbReference type="Pfam" id="PF18052">
    <property type="entry name" value="Rx_N"/>
    <property type="match status" value="1"/>
</dbReference>
<keyword evidence="2" id="KW-0433">Leucine-rich repeat</keyword>
<reference evidence="13 14" key="2">
    <citation type="submission" date="2024-10" db="EMBL/GenBank/DDBJ databases">
        <authorList>
            <person name="Ryan C."/>
        </authorList>
    </citation>
    <scope>NUCLEOTIDE SEQUENCE [LARGE SCALE GENOMIC DNA]</scope>
</reference>
<evidence type="ECO:0000259" key="11">
    <source>
        <dbReference type="Pfam" id="PF23598"/>
    </source>
</evidence>
<dbReference type="Gene3D" id="3.40.50.300">
    <property type="entry name" value="P-loop containing nucleotide triphosphate hydrolases"/>
    <property type="match status" value="1"/>
</dbReference>
<gene>
    <name evidence="13" type="ORF">URODEC1_LOCUS38400</name>
</gene>
<dbReference type="Gene3D" id="1.10.10.10">
    <property type="entry name" value="Winged helix-like DNA-binding domain superfamily/Winged helix DNA-binding domain"/>
    <property type="match status" value="1"/>
</dbReference>
<feature type="domain" description="R13L1/DRL21-like LRR repeat region" evidence="12">
    <location>
        <begin position="979"/>
        <end position="1092"/>
    </location>
</feature>
<evidence type="ECO:0000256" key="3">
    <source>
        <dbReference type="ARBA" id="ARBA00022737"/>
    </source>
</evidence>
<reference evidence="14" key="1">
    <citation type="submission" date="2024-06" db="EMBL/GenBank/DDBJ databases">
        <authorList>
            <person name="Ryan C."/>
        </authorList>
    </citation>
    <scope>NUCLEOTIDE SEQUENCE [LARGE SCALE GENOMIC DNA]</scope>
</reference>
<dbReference type="GO" id="GO:0002758">
    <property type="term" value="P:innate immune response-activating signaling pathway"/>
    <property type="evidence" value="ECO:0007669"/>
    <property type="project" value="UniProtKB-ARBA"/>
</dbReference>
<evidence type="ECO:0000313" key="13">
    <source>
        <dbReference type="EMBL" id="CAL4950476.1"/>
    </source>
</evidence>